<dbReference type="Proteomes" id="UP000800035">
    <property type="component" value="Unassembled WGS sequence"/>
</dbReference>
<feature type="region of interest" description="Disordered" evidence="1">
    <location>
        <begin position="1"/>
        <end position="31"/>
    </location>
</feature>
<feature type="compositionally biased region" description="Polar residues" evidence="1">
    <location>
        <begin position="63"/>
        <end position="72"/>
    </location>
</feature>
<sequence>MASDDMDIDGFDTDTNTSSAQPTINGSNRPIKPMRAVRQPVLEVYYPESESGSAISHGSHSSTGQATTPLSSESGAALDVEKMEGVVRFEDQNWMLSDDELLELDKTTWGLTDDDLWSFSDQNGLQWVGANREHEEKDLVIMQARLRSFVIPLKRASVILRLQCHSGAPFDTDMFTTYARFAAPLLPEILDLLKHVEENLRIFFAMPHVSPNEEGWDDWVNACEFFNTHILTPEFMRDMLVRWYGRELVLEVEQRFDMIAAWWEIGWEVEEESDEEKFDPQPRKKLRVVCE</sequence>
<feature type="region of interest" description="Disordered" evidence="1">
    <location>
        <begin position="51"/>
        <end position="72"/>
    </location>
</feature>
<evidence type="ECO:0000313" key="3">
    <source>
        <dbReference type="Proteomes" id="UP000800035"/>
    </source>
</evidence>
<organism evidence="2 3">
    <name type="scientific">Byssothecium circinans</name>
    <dbReference type="NCBI Taxonomy" id="147558"/>
    <lineage>
        <taxon>Eukaryota</taxon>
        <taxon>Fungi</taxon>
        <taxon>Dikarya</taxon>
        <taxon>Ascomycota</taxon>
        <taxon>Pezizomycotina</taxon>
        <taxon>Dothideomycetes</taxon>
        <taxon>Pleosporomycetidae</taxon>
        <taxon>Pleosporales</taxon>
        <taxon>Massarineae</taxon>
        <taxon>Massarinaceae</taxon>
        <taxon>Byssothecium</taxon>
    </lineage>
</organism>
<feature type="compositionally biased region" description="Low complexity" evidence="1">
    <location>
        <begin position="51"/>
        <end position="62"/>
    </location>
</feature>
<dbReference type="EMBL" id="ML976977">
    <property type="protein sequence ID" value="KAF1963712.1"/>
    <property type="molecule type" value="Genomic_DNA"/>
</dbReference>
<dbReference type="AlphaFoldDB" id="A0A6A5UIV4"/>
<feature type="compositionally biased region" description="Polar residues" evidence="1">
    <location>
        <begin position="15"/>
        <end position="28"/>
    </location>
</feature>
<keyword evidence="3" id="KW-1185">Reference proteome</keyword>
<reference evidence="2" key="1">
    <citation type="journal article" date="2020" name="Stud. Mycol.">
        <title>101 Dothideomycetes genomes: a test case for predicting lifestyles and emergence of pathogens.</title>
        <authorList>
            <person name="Haridas S."/>
            <person name="Albert R."/>
            <person name="Binder M."/>
            <person name="Bloem J."/>
            <person name="Labutti K."/>
            <person name="Salamov A."/>
            <person name="Andreopoulos B."/>
            <person name="Baker S."/>
            <person name="Barry K."/>
            <person name="Bills G."/>
            <person name="Bluhm B."/>
            <person name="Cannon C."/>
            <person name="Castanera R."/>
            <person name="Culley D."/>
            <person name="Daum C."/>
            <person name="Ezra D."/>
            <person name="Gonzalez J."/>
            <person name="Henrissat B."/>
            <person name="Kuo A."/>
            <person name="Liang C."/>
            <person name="Lipzen A."/>
            <person name="Lutzoni F."/>
            <person name="Magnuson J."/>
            <person name="Mondo S."/>
            <person name="Nolan M."/>
            <person name="Ohm R."/>
            <person name="Pangilinan J."/>
            <person name="Park H.-J."/>
            <person name="Ramirez L."/>
            <person name="Alfaro M."/>
            <person name="Sun H."/>
            <person name="Tritt A."/>
            <person name="Yoshinaga Y."/>
            <person name="Zwiers L.-H."/>
            <person name="Turgeon B."/>
            <person name="Goodwin S."/>
            <person name="Spatafora J."/>
            <person name="Crous P."/>
            <person name="Grigoriev I."/>
        </authorList>
    </citation>
    <scope>NUCLEOTIDE SEQUENCE</scope>
    <source>
        <strain evidence="2">CBS 675.92</strain>
    </source>
</reference>
<gene>
    <name evidence="2" type="ORF">CC80DRAFT_530505</name>
</gene>
<evidence type="ECO:0000256" key="1">
    <source>
        <dbReference type="SAM" id="MobiDB-lite"/>
    </source>
</evidence>
<protein>
    <submittedName>
        <fullName evidence="2">Uncharacterized protein</fullName>
    </submittedName>
</protein>
<proteinExistence type="predicted"/>
<accession>A0A6A5UIV4</accession>
<name>A0A6A5UIV4_9PLEO</name>
<dbReference type="OrthoDB" id="3796487at2759"/>
<feature type="compositionally biased region" description="Acidic residues" evidence="1">
    <location>
        <begin position="1"/>
        <end position="12"/>
    </location>
</feature>
<evidence type="ECO:0000313" key="2">
    <source>
        <dbReference type="EMBL" id="KAF1963712.1"/>
    </source>
</evidence>